<evidence type="ECO:0000313" key="3">
    <source>
        <dbReference type="Proteomes" id="UP000019277"/>
    </source>
</evidence>
<organism evidence="2 3">
    <name type="scientific">Actinokineospora spheciospongiae</name>
    <dbReference type="NCBI Taxonomy" id="909613"/>
    <lineage>
        <taxon>Bacteria</taxon>
        <taxon>Bacillati</taxon>
        <taxon>Actinomycetota</taxon>
        <taxon>Actinomycetes</taxon>
        <taxon>Pseudonocardiales</taxon>
        <taxon>Pseudonocardiaceae</taxon>
        <taxon>Actinokineospora</taxon>
    </lineage>
</organism>
<keyword evidence="3" id="KW-1185">Reference proteome</keyword>
<protein>
    <recommendedName>
        <fullName evidence="4">SH3b domain-containing protein</fullName>
    </recommendedName>
</protein>
<accession>W7IEK1</accession>
<proteinExistence type="predicted"/>
<dbReference type="OrthoDB" id="3669124at2"/>
<sequence>MKRMTWALGLVAAAAIGVAVAPEGAAATADTISTDRSTVREYPGRLVLANAVKGDRAEVTAYCGDWVRIRVTTAHAMATPVGWVLRSNLTRASQSGGLTGVPERCGTDADRWRDWVGAINAPFHSLRKVTEGGTTGWRRITFGTRVTLTAGEQCTPSLNYTRRDGADDVVDPAQRVDLDLTKVSYRYVTQDGSVALVSAPRAGGSTYGVWSFVPSSCVQPKDRPTVYFDEPVVQLRDISGLSTGTSYSDATIRSRGCTAGLLSPSRPRFGFWPDPEPANRPACPV</sequence>
<dbReference type="STRING" id="909613.UO65_5759"/>
<dbReference type="RefSeq" id="WP_035288513.1">
    <property type="nucleotide sequence ID" value="NZ_AYXG01000224.1"/>
</dbReference>
<evidence type="ECO:0000256" key="1">
    <source>
        <dbReference type="SAM" id="SignalP"/>
    </source>
</evidence>
<name>W7IEK1_9PSEU</name>
<gene>
    <name evidence="2" type="ORF">UO65_5759</name>
</gene>
<feature type="signal peptide" evidence="1">
    <location>
        <begin position="1"/>
        <end position="21"/>
    </location>
</feature>
<dbReference type="EMBL" id="AYXG01000224">
    <property type="protein sequence ID" value="EWC58963.1"/>
    <property type="molecule type" value="Genomic_DNA"/>
</dbReference>
<dbReference type="Proteomes" id="UP000019277">
    <property type="component" value="Unassembled WGS sequence"/>
</dbReference>
<comment type="caution">
    <text evidence="2">The sequence shown here is derived from an EMBL/GenBank/DDBJ whole genome shotgun (WGS) entry which is preliminary data.</text>
</comment>
<reference evidence="2 3" key="1">
    <citation type="journal article" date="2014" name="Genome Announc.">
        <title>Draft Genome Sequence of the Antitrypanosomally Active Sponge-Associated Bacterium Actinokineospora sp. Strain EG49.</title>
        <authorList>
            <person name="Harjes J."/>
            <person name="Ryu T."/>
            <person name="Abdelmohsen U.R."/>
            <person name="Moitinho-Silva L."/>
            <person name="Horn H."/>
            <person name="Ravasi T."/>
            <person name="Hentschel U."/>
        </authorList>
    </citation>
    <scope>NUCLEOTIDE SEQUENCE [LARGE SCALE GENOMIC DNA]</scope>
    <source>
        <strain evidence="2 3">EG49</strain>
    </source>
</reference>
<keyword evidence="1" id="KW-0732">Signal</keyword>
<evidence type="ECO:0000313" key="2">
    <source>
        <dbReference type="EMBL" id="EWC58963.1"/>
    </source>
</evidence>
<feature type="chain" id="PRO_5038674605" description="SH3b domain-containing protein" evidence="1">
    <location>
        <begin position="22"/>
        <end position="285"/>
    </location>
</feature>
<dbReference type="AlphaFoldDB" id="W7IEK1"/>
<evidence type="ECO:0008006" key="4">
    <source>
        <dbReference type="Google" id="ProtNLM"/>
    </source>
</evidence>